<evidence type="ECO:0000313" key="4">
    <source>
        <dbReference type="EMBL" id="QDV24369.1"/>
    </source>
</evidence>
<feature type="compositionally biased region" description="Polar residues" evidence="1">
    <location>
        <begin position="2437"/>
        <end position="2449"/>
    </location>
</feature>
<dbReference type="RefSeq" id="WP_145077961.1">
    <property type="nucleotide sequence ID" value="NZ_CP036298.1"/>
</dbReference>
<gene>
    <name evidence="4" type="ORF">Q31a_26860</name>
</gene>
<feature type="transmembrane region" description="Helical" evidence="2">
    <location>
        <begin position="1151"/>
        <end position="1176"/>
    </location>
</feature>
<feature type="region of interest" description="Disordered" evidence="1">
    <location>
        <begin position="2390"/>
        <end position="2422"/>
    </location>
</feature>
<dbReference type="EMBL" id="CP036298">
    <property type="protein sequence ID" value="QDV24369.1"/>
    <property type="molecule type" value="Genomic_DNA"/>
</dbReference>
<evidence type="ECO:0000256" key="1">
    <source>
        <dbReference type="SAM" id="MobiDB-lite"/>
    </source>
</evidence>
<feature type="region of interest" description="Disordered" evidence="1">
    <location>
        <begin position="2341"/>
        <end position="2373"/>
    </location>
</feature>
<feature type="transmembrane region" description="Helical" evidence="2">
    <location>
        <begin position="1126"/>
        <end position="1145"/>
    </location>
</feature>
<keyword evidence="3" id="KW-0732">Signal</keyword>
<proteinExistence type="predicted"/>
<keyword evidence="2" id="KW-1133">Transmembrane helix</keyword>
<feature type="signal peptide" evidence="3">
    <location>
        <begin position="1"/>
        <end position="36"/>
    </location>
</feature>
<feature type="transmembrane region" description="Helical" evidence="2">
    <location>
        <begin position="1188"/>
        <end position="1206"/>
    </location>
</feature>
<feature type="region of interest" description="Disordered" evidence="1">
    <location>
        <begin position="991"/>
        <end position="1012"/>
    </location>
</feature>
<reference evidence="4 5" key="1">
    <citation type="submission" date="2019-02" db="EMBL/GenBank/DDBJ databases">
        <title>Deep-cultivation of Planctomycetes and their phenomic and genomic characterization uncovers novel biology.</title>
        <authorList>
            <person name="Wiegand S."/>
            <person name="Jogler M."/>
            <person name="Boedeker C."/>
            <person name="Pinto D."/>
            <person name="Vollmers J."/>
            <person name="Rivas-Marin E."/>
            <person name="Kohn T."/>
            <person name="Peeters S.H."/>
            <person name="Heuer A."/>
            <person name="Rast P."/>
            <person name="Oberbeckmann S."/>
            <person name="Bunk B."/>
            <person name="Jeske O."/>
            <person name="Meyerdierks A."/>
            <person name="Storesund J.E."/>
            <person name="Kallscheuer N."/>
            <person name="Luecker S."/>
            <person name="Lage O.M."/>
            <person name="Pohl T."/>
            <person name="Merkel B.J."/>
            <person name="Hornburger P."/>
            <person name="Mueller R.-W."/>
            <person name="Bruemmer F."/>
            <person name="Labrenz M."/>
            <person name="Spormann A.M."/>
            <person name="Op den Camp H."/>
            <person name="Overmann J."/>
            <person name="Amann R."/>
            <person name="Jetten M.S.M."/>
            <person name="Mascher T."/>
            <person name="Medema M.H."/>
            <person name="Devos D.P."/>
            <person name="Kaster A.-K."/>
            <person name="Ovreas L."/>
            <person name="Rohde M."/>
            <person name="Galperin M.Y."/>
            <person name="Jogler C."/>
        </authorList>
    </citation>
    <scope>NUCLEOTIDE SEQUENCE [LARGE SCALE GENOMIC DNA]</scope>
    <source>
        <strain evidence="4 5">Q31a</strain>
    </source>
</reference>
<dbReference type="Proteomes" id="UP000318017">
    <property type="component" value="Chromosome"/>
</dbReference>
<feature type="transmembrane region" description="Helical" evidence="2">
    <location>
        <begin position="2587"/>
        <end position="2616"/>
    </location>
</feature>
<evidence type="ECO:0000256" key="3">
    <source>
        <dbReference type="SAM" id="SignalP"/>
    </source>
</evidence>
<keyword evidence="5" id="KW-1185">Reference proteome</keyword>
<feature type="compositionally biased region" description="Low complexity" evidence="1">
    <location>
        <begin position="2390"/>
        <end position="2400"/>
    </location>
</feature>
<protein>
    <submittedName>
        <fullName evidence="4">Uncharacterized protein</fullName>
    </submittedName>
</protein>
<keyword evidence="2" id="KW-0472">Membrane</keyword>
<feature type="chain" id="PRO_5022030849" evidence="3">
    <location>
        <begin position="37"/>
        <end position="2621"/>
    </location>
</feature>
<dbReference type="OrthoDB" id="218681at2"/>
<organism evidence="4 5">
    <name type="scientific">Aureliella helgolandensis</name>
    <dbReference type="NCBI Taxonomy" id="2527968"/>
    <lineage>
        <taxon>Bacteria</taxon>
        <taxon>Pseudomonadati</taxon>
        <taxon>Planctomycetota</taxon>
        <taxon>Planctomycetia</taxon>
        <taxon>Pirellulales</taxon>
        <taxon>Pirellulaceae</taxon>
        <taxon>Aureliella</taxon>
    </lineage>
</organism>
<feature type="transmembrane region" description="Helical" evidence="2">
    <location>
        <begin position="2546"/>
        <end position="2566"/>
    </location>
</feature>
<name>A0A518G703_9BACT</name>
<evidence type="ECO:0000313" key="5">
    <source>
        <dbReference type="Proteomes" id="UP000318017"/>
    </source>
</evidence>
<keyword evidence="2" id="KW-0812">Transmembrane</keyword>
<feature type="region of interest" description="Disordered" evidence="1">
    <location>
        <begin position="2436"/>
        <end position="2493"/>
    </location>
</feature>
<sequence precursor="true">MLDHRYIPFGQHSRFHLRSVLVGCCICWFSSVAALAQPQLESEPELPTRELYVPIEQLEALLQGSPERVYLSREEFDQLIVDARKIEQPELPFRASIVAANYRARLIAQSAVLQGSLTIDVLADGLQAIPLALQGVRILRANLDSSPAQLLQQEAGVILVFVEGVGQHTLELEMVSEVSNEDIQQKLSLALPTTPTSQLELQVPGNVEIESGVAVLNRVVNEASGTTSFDVLCSADPMQIVFSLNNRELHEHTTVALQAVLLEEITEDYEHLHATLAMKVIHGAAEELRFHVDESLEVHSVTGEELSRWSIERTEERSVLVLQLQHPITTQTSFNVRLDRKRPQLGKWHMPEFSPQEVSDFRAVLGIVVEDKLQIANILPEELVPIDVDILSAALSTTLLAEQSSVSKRTAVAAFYTAGKPYAISAMLSPLAPRLTVESQTCVVVSDEMQKSEVSFTLHREHEDLFHFDIEMPTNWSVNQVRFPDGENLKYDNVSQQGKTRIRVQFPKGIEPGSSAMVQLIAHYHPVGWLDNWQTQPLVLPFFSVVDAYHQQGIVSLKMQDDLQAEPVNIQNMAVLDNSQLKTLLVEEKETKLAYRFSENTWHGEFVVRRTAPRLTARVLNFVTISPQSAALHSELLVLIHQSSVQQIQFSLPESTPPEVGIQGLGGTVVKETTSRIENGRRRWTVELGKPHRGTVRLAVDLALTIRAESAELELPTARVEHIDYQSGGVAVEGHPELDLEIQEHPRAVDIGEFVDAEYQVGKRLLGAFGYLAEADKVVVKIARRPHFELPATIVQKAALVTILSAQGRLQTAARYRMSTKASYLDFLLPQDSILWSISLDGAPALPQRIGERVSVAIPVQDAARLRDLQIVYQSPCSALKFRSPVNFLTPQLHERFGESPETRLVPVADLAWELILPHGYQLSRVAGQSLHGNAKSPSSLIPMLWKFSGGQQIGTLGGLLEMEPLAHVPARPMAKRSLDSAATVRMADAGMTTQSRAEKESREEVPLEFSEEQSQAVAPKLKIEKADSTALVADKQGNPSGAAAAQVESLSRPAQWALEGVRSLAIDLNAFGNGQHYELTNLGSHDATSILVIDRRRWVWTGWIIGIIVCLLGLLPRSLGARMRYLVLVIGLAMLIPIATGWIIEAEVAQFAILVAVLGLVCLFAVQALTMACLSRFQGATRAAQSPTVRNGTATLILAFALLGAETSSCQGQASPGGDAPAFVPLPSEASFSSDSKQLATLLSQLPIDTKPVEIPNDAILVPYVSQDALGPTETEKLLIPSALYKRLLARSARAQQSTDGLQADQQFAWGNASYSVVLTEKKSLKTMGVLHFEQFVDGEIYVPLRLGGAVIESVELDETSASLRWVAVSHSSNSGPTSADEEQNRDAALYLLKSTGKGTKTLRLTLRIPSNKVESWNQIAASLPTAPATELHITAPEPHTEISFEPPTDPLHAQTAPGETTFEYAIPVDGRLAFRWRSKMDSIRVEHGINVQSTSIFDVSEDRVRLAWEAALEFPGSRLEALTFVIPGEYRIEQVLGQNIRDWSVRNTDSLQTLEIALLKAAVESESVTIVATRPIFLQNATATTVMVKPPTLPNATLLQGRILIRKSFITELTTLRAEGVSRIDFPGSDEEITSLPETGPLSVEPYQAYEFEQPNIQLELSVAEISPRIDVHAQTVLKISQQSSDFETRLLVTVSDRPLHHLQIRLPADVQISTLETPRSVRWSIGPESAEGASAPQILEVILANGFQETLPLVLLGSLPTNRTSDGTHPSQLSLPKFDVLGAKSQSGAIVVQTDPAYSVQLSDASECMIDGLGSVDDWLVPAQRVNARVVVQCPTSDYSGTLDVALKSPMVTTSWASNVRVSDRVIEETLLLLANIESAGIREFTFLLPPELASASIRAPLLRRQTVTPVDETPNSLLRVHLELQDAILGELAIVVEHDRLASSAPQSVAVPVIETGTTNLGYVAIENASQDELITLQQTALRQVESMELSQHRLLAELGSKSSSTYRVEQNAINPQLSYQIQAHEAVETAAARIGLAQTVLMLDSHGNYRASQEYRIENRTEPYLEVQLPEGAELWTVSVAGEPVKPAMRRSSSNAALSQSIVRIPLIRTAEGDLDYPVLLKYGGQLPPPTWFSTTTFPLLKTLNISVELSQVRLSLPEQNYWFNFSGTLGRVESETELQAGWLSFRTKQLSELSSLLSSPSALYSKARASYNLRVLESSLQDANQQLLAGTVQNLELRKQLDANTFALEEAKQQVAAFETATLDTDSLLANRDRLNGIYRGQNNGRALNTLESQGGNFPLVEQLDSANAPAKRGHITPERSLYFDHHWLAAEGLASQPPDANQSGAGAPADQPGNATNTRQLGSQQAPLGPRQLDIHLQANATANAKATPAAAAERQHSNRELPTLADQNANDQTLSDDYRRQVERYHSRLQANVPNSQSAASALTRALETDSRAPTNAPQAFGDTSLPNPPAATGSAPSTDNLNSRGKALSGELAANAAVVGPIWASLDVELPNRGQTFLFTTPGGELHLTAQSVPWEILGRFLAVVLILITVCIALYACSRLLQFTAKRTGLRLVTVSLTLVGLGSLLLGLLPVYGGACLLVAAWIGFQPQHH</sequence>
<dbReference type="KEGG" id="ahel:Q31a_26860"/>
<accession>A0A518G703</accession>
<feature type="compositionally biased region" description="Polar residues" evidence="1">
    <location>
        <begin position="2483"/>
        <end position="2492"/>
    </location>
</feature>
<feature type="compositionally biased region" description="Polar residues" evidence="1">
    <location>
        <begin position="2360"/>
        <end position="2373"/>
    </location>
</feature>
<feature type="compositionally biased region" description="Basic and acidic residues" evidence="1">
    <location>
        <begin position="997"/>
        <end position="1006"/>
    </location>
</feature>
<feature type="compositionally biased region" description="Polar residues" evidence="1">
    <location>
        <begin position="2413"/>
        <end position="2422"/>
    </location>
</feature>
<evidence type="ECO:0000256" key="2">
    <source>
        <dbReference type="SAM" id="Phobius"/>
    </source>
</evidence>
<feature type="transmembrane region" description="Helical" evidence="2">
    <location>
        <begin position="1099"/>
        <end position="1117"/>
    </location>
</feature>